<comment type="caution">
    <text evidence="1">The sequence shown here is derived from an EMBL/GenBank/DDBJ whole genome shotgun (WGS) entry which is preliminary data.</text>
</comment>
<dbReference type="Proteomes" id="UP001062846">
    <property type="component" value="Chromosome 9"/>
</dbReference>
<keyword evidence="2" id="KW-1185">Reference proteome</keyword>
<name>A0ACC0MCF3_RHOML</name>
<reference evidence="1" key="1">
    <citation type="submission" date="2022-02" db="EMBL/GenBank/DDBJ databases">
        <title>Plant Genome Project.</title>
        <authorList>
            <person name="Zhang R.-G."/>
        </authorList>
    </citation>
    <scope>NUCLEOTIDE SEQUENCE</scope>
    <source>
        <strain evidence="1">AT1</strain>
    </source>
</reference>
<accession>A0ACC0MCF3</accession>
<protein>
    <submittedName>
        <fullName evidence="1">Uncharacterized protein</fullName>
    </submittedName>
</protein>
<evidence type="ECO:0000313" key="1">
    <source>
        <dbReference type="EMBL" id="KAI8537973.1"/>
    </source>
</evidence>
<gene>
    <name evidence="1" type="ORF">RHMOL_Rhmol09G0064800</name>
</gene>
<dbReference type="EMBL" id="CM046396">
    <property type="protein sequence ID" value="KAI8537973.1"/>
    <property type="molecule type" value="Genomic_DNA"/>
</dbReference>
<proteinExistence type="predicted"/>
<sequence>MHLYFALSFIGVLSSLLYSTECLAVTTLLWYATLCADGAEVSYDIPAEAVDATKNEEMVEPWIYESNRWLELSE</sequence>
<organism evidence="1 2">
    <name type="scientific">Rhododendron molle</name>
    <name type="common">Chinese azalea</name>
    <name type="synonym">Azalea mollis</name>
    <dbReference type="NCBI Taxonomy" id="49168"/>
    <lineage>
        <taxon>Eukaryota</taxon>
        <taxon>Viridiplantae</taxon>
        <taxon>Streptophyta</taxon>
        <taxon>Embryophyta</taxon>
        <taxon>Tracheophyta</taxon>
        <taxon>Spermatophyta</taxon>
        <taxon>Magnoliopsida</taxon>
        <taxon>eudicotyledons</taxon>
        <taxon>Gunneridae</taxon>
        <taxon>Pentapetalae</taxon>
        <taxon>asterids</taxon>
        <taxon>Ericales</taxon>
        <taxon>Ericaceae</taxon>
        <taxon>Ericoideae</taxon>
        <taxon>Rhodoreae</taxon>
        <taxon>Rhododendron</taxon>
    </lineage>
</organism>
<evidence type="ECO:0000313" key="2">
    <source>
        <dbReference type="Proteomes" id="UP001062846"/>
    </source>
</evidence>